<dbReference type="InterPro" id="IPR027417">
    <property type="entry name" value="P-loop_NTPase"/>
</dbReference>
<dbReference type="InterPro" id="IPR003593">
    <property type="entry name" value="AAA+_ATPase"/>
</dbReference>
<keyword evidence="6 8" id="KW-0446">Lipid-binding</keyword>
<keyword evidence="7 8" id="KW-0238">DNA-binding</keyword>
<comment type="caution">
    <text evidence="8">Lacks conserved residue(s) required for the propagation of feature annotation.</text>
</comment>
<evidence type="ECO:0000256" key="4">
    <source>
        <dbReference type="ARBA" id="ARBA00022741"/>
    </source>
</evidence>
<evidence type="ECO:0000256" key="6">
    <source>
        <dbReference type="ARBA" id="ARBA00023121"/>
    </source>
</evidence>
<dbReference type="GO" id="GO:0005886">
    <property type="term" value="C:plasma membrane"/>
    <property type="evidence" value="ECO:0007669"/>
    <property type="project" value="TreeGrafter"/>
</dbReference>
<feature type="binding site" evidence="8">
    <location>
        <position position="161"/>
    </location>
    <ligand>
        <name>ATP</name>
        <dbReference type="ChEBI" id="CHEBI:30616"/>
    </ligand>
</feature>
<evidence type="ECO:0000259" key="12">
    <source>
        <dbReference type="SMART" id="SM00382"/>
    </source>
</evidence>
<dbReference type="InterPro" id="IPR010921">
    <property type="entry name" value="Trp_repressor/repl_initiator"/>
</dbReference>
<keyword evidence="4 8" id="KW-0547">Nucleotide-binding</keyword>
<comment type="subunit">
    <text evidence="8">Oligomerizes as a right-handed, spiral filament on DNA at oriC.</text>
</comment>
<evidence type="ECO:0000256" key="10">
    <source>
        <dbReference type="RuleBase" id="RU000577"/>
    </source>
</evidence>
<dbReference type="SMART" id="SM00760">
    <property type="entry name" value="Bac_DnaA_C"/>
    <property type="match status" value="1"/>
</dbReference>
<dbReference type="GO" id="GO:0006275">
    <property type="term" value="P:regulation of DNA replication"/>
    <property type="evidence" value="ECO:0007669"/>
    <property type="project" value="UniProtKB-UniRule"/>
</dbReference>
<dbReference type="InterPro" id="IPR038454">
    <property type="entry name" value="DnaA_N_sf"/>
</dbReference>
<dbReference type="SUPFAM" id="SSF48295">
    <property type="entry name" value="TrpR-like"/>
    <property type="match status" value="1"/>
</dbReference>
<dbReference type="InterPro" id="IPR020591">
    <property type="entry name" value="Chromosome_initiator_DnaA-like"/>
</dbReference>
<feature type="binding site" evidence="8">
    <location>
        <position position="160"/>
    </location>
    <ligand>
        <name>ATP</name>
        <dbReference type="ChEBI" id="CHEBI:30616"/>
    </ligand>
</feature>
<dbReference type="InterPro" id="IPR001957">
    <property type="entry name" value="Chromosome_initiator_DnaA"/>
</dbReference>
<evidence type="ECO:0000313" key="15">
    <source>
        <dbReference type="Proteomes" id="UP000503336"/>
    </source>
</evidence>
<keyword evidence="15" id="KW-1185">Reference proteome</keyword>
<dbReference type="Proteomes" id="UP000503336">
    <property type="component" value="Chromosome"/>
</dbReference>
<evidence type="ECO:0000256" key="7">
    <source>
        <dbReference type="ARBA" id="ARBA00023125"/>
    </source>
</evidence>
<dbReference type="GO" id="GO:0003688">
    <property type="term" value="F:DNA replication origin binding"/>
    <property type="evidence" value="ECO:0007669"/>
    <property type="project" value="UniProtKB-UniRule"/>
</dbReference>
<evidence type="ECO:0000256" key="9">
    <source>
        <dbReference type="NCBIfam" id="TIGR00362"/>
    </source>
</evidence>
<comment type="function">
    <text evidence="8 10">Plays an essential role in the initiation and regulation of chromosomal replication. ATP-DnaA binds to the origin of replication (oriC) to initiate formation of the DNA replication initiation complex once per cell cycle. Binds the DnaA box (a 9 base pair repeat at the origin) and separates the double-stranded (ds)DNA. Forms a right-handed helical filament on oriC DNA; dsDNA binds to the exterior of the filament while single-stranded (ss)DNA is stabiized in the filament's interior. The ATP-DnaA-oriC complex binds and stabilizes one strand of the AT-rich DNA unwinding element (DUE), permitting loading of DNA polymerase. After initiation quickly degrades to an ADP-DnaA complex that is not apt for DNA replication. Binds acidic phospholipids.</text>
</comment>
<evidence type="ECO:0000256" key="2">
    <source>
        <dbReference type="ARBA" id="ARBA00022490"/>
    </source>
</evidence>
<dbReference type="GO" id="GO:0008289">
    <property type="term" value="F:lipid binding"/>
    <property type="evidence" value="ECO:0007669"/>
    <property type="project" value="UniProtKB-KW"/>
</dbReference>
<evidence type="ECO:0000259" key="13">
    <source>
        <dbReference type="SMART" id="SM00760"/>
    </source>
</evidence>
<proteinExistence type="inferred from homology"/>
<dbReference type="EMBL" id="CP049056">
    <property type="protein sequence ID" value="QIE55884.1"/>
    <property type="molecule type" value="Genomic_DNA"/>
</dbReference>
<evidence type="ECO:0000313" key="14">
    <source>
        <dbReference type="EMBL" id="QIE55884.1"/>
    </source>
</evidence>
<dbReference type="InterPro" id="IPR018312">
    <property type="entry name" value="Chromosome_initiator_DnaA_CS"/>
</dbReference>
<feature type="region of interest" description="Domain IV, binds dsDNA" evidence="8">
    <location>
        <begin position="335"/>
        <end position="454"/>
    </location>
</feature>
<evidence type="ECO:0000256" key="1">
    <source>
        <dbReference type="ARBA" id="ARBA00006583"/>
    </source>
</evidence>
<keyword evidence="2 8" id="KW-0963">Cytoplasm</keyword>
<protein>
    <recommendedName>
        <fullName evidence="8 9">Chromosomal replication initiator protein DnaA</fullName>
    </recommendedName>
</protein>
<dbReference type="RefSeq" id="WP_165098369.1">
    <property type="nucleotide sequence ID" value="NZ_CP049056.1"/>
</dbReference>
<dbReference type="CDD" id="cd00009">
    <property type="entry name" value="AAA"/>
    <property type="match status" value="1"/>
</dbReference>
<dbReference type="GO" id="GO:0005524">
    <property type="term" value="F:ATP binding"/>
    <property type="evidence" value="ECO:0007669"/>
    <property type="project" value="UniProtKB-UniRule"/>
</dbReference>
<dbReference type="PRINTS" id="PR00051">
    <property type="entry name" value="DNAA"/>
</dbReference>
<dbReference type="HAMAP" id="MF_00377">
    <property type="entry name" value="DnaA_bact"/>
    <property type="match status" value="1"/>
</dbReference>
<dbReference type="Pfam" id="PF11638">
    <property type="entry name" value="DnaA_N"/>
    <property type="match status" value="1"/>
</dbReference>
<comment type="similarity">
    <text evidence="1 8 11">Belongs to the DnaA family.</text>
</comment>
<dbReference type="KEGG" id="hdh:G5B40_10755"/>
<dbReference type="Gene3D" id="1.10.1750.10">
    <property type="match status" value="1"/>
</dbReference>
<accession>A0A7L5C162</accession>
<dbReference type="InterPro" id="IPR013159">
    <property type="entry name" value="DnaA_C"/>
</dbReference>
<dbReference type="Pfam" id="PF00308">
    <property type="entry name" value="Bac_DnaA"/>
    <property type="match status" value="1"/>
</dbReference>
<feature type="region of interest" description="Domain I, interacts with DnaA modulators" evidence="8">
    <location>
        <begin position="1"/>
        <end position="93"/>
    </location>
</feature>
<dbReference type="Gene3D" id="3.30.300.180">
    <property type="match status" value="1"/>
</dbReference>
<dbReference type="PROSITE" id="PS01008">
    <property type="entry name" value="DNAA"/>
    <property type="match status" value="1"/>
</dbReference>
<name>A0A7L5C162_9RHOB</name>
<dbReference type="GO" id="GO:0005737">
    <property type="term" value="C:cytoplasm"/>
    <property type="evidence" value="ECO:0007669"/>
    <property type="project" value="UniProtKB-SubCell"/>
</dbReference>
<dbReference type="CDD" id="cd06571">
    <property type="entry name" value="Bac_DnaA_C"/>
    <property type="match status" value="1"/>
</dbReference>
<dbReference type="InterPro" id="IPR024633">
    <property type="entry name" value="DnaA_N_dom"/>
</dbReference>
<dbReference type="InterPro" id="IPR013317">
    <property type="entry name" value="DnaA_dom"/>
</dbReference>
<comment type="domain">
    <text evidence="8">Domain I is involved in oligomerization and binding regulators, domain II is flexibile and of varying length in different bacteria, domain III forms the AAA+ region, while domain IV binds dsDNA.</text>
</comment>
<dbReference type="PANTHER" id="PTHR30050">
    <property type="entry name" value="CHROMOSOMAL REPLICATION INITIATOR PROTEIN DNAA"/>
    <property type="match status" value="1"/>
</dbReference>
<evidence type="ECO:0000256" key="8">
    <source>
        <dbReference type="HAMAP-Rule" id="MF_00377"/>
    </source>
</evidence>
<gene>
    <name evidence="8 14" type="primary">dnaA</name>
    <name evidence="14" type="ORF">G5B40_10755</name>
</gene>
<feature type="domain" description="AAA+ ATPase" evidence="12">
    <location>
        <begin position="146"/>
        <end position="277"/>
    </location>
</feature>
<dbReference type="AlphaFoldDB" id="A0A7L5C162"/>
<comment type="subcellular location">
    <subcellularLocation>
        <location evidence="8">Cytoplasm</location>
    </subcellularLocation>
</comment>
<sequence>MLADGVRIWDQACSIVKTEIGPAAWGRWIEPLAFRGLAADTARFDAPSEFAADWVRRHYAEEIAGALNEAGARCAQIEVNVGVTDAGVGVGVSAGAAARTLPEPGEAVLRSAPLERRFTFDQFVVGRPNELAHAAARRVAEDDSVVYNPVFLHGGVGLGKTHLMHAISWRIAERTPARKVLYLSAEQFMYRFIQAIKKDNTMAFKEQFRSVDVLMVDDVQFIAGKNSTQIEFFHTFNALIDSGKQIVISGDRAPGDIEQLEERIRSRLQWGLVVDIHPTDYELRLGILQSKAEEALAREPSVRFDPKVLEFLAHRISSNVRVLEGALTRLFAFASLVGREITLDMAQECLADLLRASDRKVTIDEIMRKVADHYNLRLSDMTSARRARAVARPRQVAMYLAKTLTSKSLPEIGRKFGGRDHTTVMHAVKRVESLSDTDSQIAEDVELLRRMLEA</sequence>
<dbReference type="FunFam" id="3.40.50.300:FF:000668">
    <property type="entry name" value="Chromosomal replication initiator protein DnaA"/>
    <property type="match status" value="1"/>
</dbReference>
<keyword evidence="5 8" id="KW-0067">ATP-binding</keyword>
<feature type="binding site" evidence="8">
    <location>
        <position position="159"/>
    </location>
    <ligand>
        <name>ATP</name>
        <dbReference type="ChEBI" id="CHEBI:30616"/>
    </ligand>
</feature>
<dbReference type="Pfam" id="PF08299">
    <property type="entry name" value="Bac_DnaA_C"/>
    <property type="match status" value="1"/>
</dbReference>
<reference evidence="14 15" key="1">
    <citation type="submission" date="2020-02" db="EMBL/GenBank/DDBJ databases">
        <title>complete genome sequence of Rhodobacteraceae bacterium.</title>
        <authorList>
            <person name="Park J."/>
            <person name="Kim Y.-S."/>
            <person name="Kim K.-H."/>
        </authorList>
    </citation>
    <scope>NUCLEOTIDE SEQUENCE [LARGE SCALE GENOMIC DNA]</scope>
    <source>
        <strain evidence="14 15">RR4-56</strain>
    </source>
</reference>
<dbReference type="SUPFAM" id="SSF52540">
    <property type="entry name" value="P-loop containing nucleoside triphosphate hydrolases"/>
    <property type="match status" value="1"/>
</dbReference>
<dbReference type="GO" id="GO:0006270">
    <property type="term" value="P:DNA replication initiation"/>
    <property type="evidence" value="ECO:0007669"/>
    <property type="project" value="UniProtKB-UniRule"/>
</dbReference>
<evidence type="ECO:0000256" key="3">
    <source>
        <dbReference type="ARBA" id="ARBA00022705"/>
    </source>
</evidence>
<dbReference type="NCBIfam" id="TIGR00362">
    <property type="entry name" value="DnaA"/>
    <property type="match status" value="1"/>
</dbReference>
<evidence type="ECO:0000256" key="5">
    <source>
        <dbReference type="ARBA" id="ARBA00022840"/>
    </source>
</evidence>
<dbReference type="SMART" id="SM00382">
    <property type="entry name" value="AAA"/>
    <property type="match status" value="1"/>
</dbReference>
<dbReference type="Gene3D" id="3.40.50.300">
    <property type="entry name" value="P-loop containing nucleotide triphosphate hydrolases"/>
    <property type="match status" value="1"/>
</dbReference>
<feature type="domain" description="Chromosomal replication initiator DnaA C-terminal" evidence="13">
    <location>
        <begin position="362"/>
        <end position="431"/>
    </location>
</feature>
<dbReference type="PANTHER" id="PTHR30050:SF2">
    <property type="entry name" value="CHROMOSOMAL REPLICATION INITIATOR PROTEIN DNAA"/>
    <property type="match status" value="1"/>
</dbReference>
<keyword evidence="3 8" id="KW-0235">DNA replication</keyword>
<evidence type="ECO:0000256" key="11">
    <source>
        <dbReference type="RuleBase" id="RU004227"/>
    </source>
</evidence>
<organism evidence="14 15">
    <name type="scientific">Pikeienuella piscinae</name>
    <dbReference type="NCBI Taxonomy" id="2748098"/>
    <lineage>
        <taxon>Bacteria</taxon>
        <taxon>Pseudomonadati</taxon>
        <taxon>Pseudomonadota</taxon>
        <taxon>Alphaproteobacteria</taxon>
        <taxon>Rhodobacterales</taxon>
        <taxon>Paracoccaceae</taxon>
        <taxon>Pikeienuella</taxon>
    </lineage>
</organism>
<feature type="binding site" evidence="8">
    <location>
        <position position="157"/>
    </location>
    <ligand>
        <name>ATP</name>
        <dbReference type="ChEBI" id="CHEBI:30616"/>
    </ligand>
</feature>
<dbReference type="Gene3D" id="1.10.8.60">
    <property type="match status" value="1"/>
</dbReference>